<keyword evidence="2" id="KW-1185">Reference proteome</keyword>
<name>A0A1D2VEP4_9ASCO</name>
<dbReference type="AlphaFoldDB" id="A0A1D2VEP4"/>
<accession>A0A1D2VEP4</accession>
<dbReference type="RefSeq" id="XP_020046359.1">
    <property type="nucleotide sequence ID" value="XM_020193527.1"/>
</dbReference>
<feature type="non-terminal residue" evidence="1">
    <location>
        <position position="54"/>
    </location>
</feature>
<dbReference type="Proteomes" id="UP000095038">
    <property type="component" value="Unassembled WGS sequence"/>
</dbReference>
<evidence type="ECO:0000313" key="1">
    <source>
        <dbReference type="EMBL" id="ODV60052.1"/>
    </source>
</evidence>
<proteinExistence type="predicted"/>
<reference evidence="2" key="1">
    <citation type="submission" date="2016-05" db="EMBL/GenBank/DDBJ databases">
        <title>Comparative genomics of biotechnologically important yeasts.</title>
        <authorList>
            <consortium name="DOE Joint Genome Institute"/>
            <person name="Riley R."/>
            <person name="Haridas S."/>
            <person name="Wolfe K.H."/>
            <person name="Lopes M.R."/>
            <person name="Hittinger C.T."/>
            <person name="Goker M."/>
            <person name="Salamov A."/>
            <person name="Wisecaver J."/>
            <person name="Long T.M."/>
            <person name="Aerts A.L."/>
            <person name="Barry K."/>
            <person name="Choi C."/>
            <person name="Clum A."/>
            <person name="Coughlan A.Y."/>
            <person name="Deshpande S."/>
            <person name="Douglass A.P."/>
            <person name="Hanson S.J."/>
            <person name="Klenk H.-P."/>
            <person name="Labutti K."/>
            <person name="Lapidus A."/>
            <person name="Lindquist E."/>
            <person name="Lipzen A."/>
            <person name="Meier-Kolthoff J.P."/>
            <person name="Ohm R.A."/>
            <person name="Otillar R.P."/>
            <person name="Pangilinan J."/>
            <person name="Peng Y."/>
            <person name="Rokas A."/>
            <person name="Rosa C.A."/>
            <person name="Scheuner C."/>
            <person name="Sibirny A.A."/>
            <person name="Slot J.C."/>
            <person name="Stielow J.B."/>
            <person name="Sun H."/>
            <person name="Kurtzman C.P."/>
            <person name="Blackwell M."/>
            <person name="Grigoriev I.V."/>
            <person name="Jeffries T.W."/>
        </authorList>
    </citation>
    <scope>NUCLEOTIDE SEQUENCE [LARGE SCALE GENOMIC DNA]</scope>
    <source>
        <strain evidence="2">DSM 1968</strain>
    </source>
</reference>
<protein>
    <submittedName>
        <fullName evidence="1">Uncharacterized protein</fullName>
    </submittedName>
</protein>
<dbReference type="GeneID" id="30967163"/>
<organism evidence="1 2">
    <name type="scientific">Ascoidea rubescens DSM 1968</name>
    <dbReference type="NCBI Taxonomy" id="1344418"/>
    <lineage>
        <taxon>Eukaryota</taxon>
        <taxon>Fungi</taxon>
        <taxon>Dikarya</taxon>
        <taxon>Ascomycota</taxon>
        <taxon>Saccharomycotina</taxon>
        <taxon>Saccharomycetes</taxon>
        <taxon>Ascoideaceae</taxon>
        <taxon>Ascoidea</taxon>
    </lineage>
</organism>
<evidence type="ECO:0000313" key="2">
    <source>
        <dbReference type="Proteomes" id="UP000095038"/>
    </source>
</evidence>
<dbReference type="EMBL" id="KV454483">
    <property type="protein sequence ID" value="ODV60052.1"/>
    <property type="molecule type" value="Genomic_DNA"/>
</dbReference>
<dbReference type="InParanoid" id="A0A1D2VEP4"/>
<sequence>MDVTRCTDLRVDTLWRESRVTVLAVDELGQKELFCNRFWRKKWVWGQISETCDI</sequence>
<gene>
    <name evidence="1" type="ORF">ASCRUDRAFT_76576</name>
</gene>